<feature type="compositionally biased region" description="Gly residues" evidence="1">
    <location>
        <begin position="53"/>
        <end position="64"/>
    </location>
</feature>
<evidence type="ECO:0000313" key="3">
    <source>
        <dbReference type="Proteomes" id="UP001054857"/>
    </source>
</evidence>
<evidence type="ECO:0000313" key="2">
    <source>
        <dbReference type="EMBL" id="GFR39747.1"/>
    </source>
</evidence>
<comment type="caution">
    <text evidence="2">The sequence shown here is derived from an EMBL/GenBank/DDBJ whole genome shotgun (WGS) entry which is preliminary data.</text>
</comment>
<feature type="region of interest" description="Disordered" evidence="1">
    <location>
        <begin position="229"/>
        <end position="251"/>
    </location>
</feature>
<sequence>MRFLAFSANTGACLTYHDFGRRDGGSADEGAATASRLFNMNQLLLQATHEPGGSAGGSGGGGADPSGAPAAAGAAASVAALRSSGGGGAADSGSTTILGAGMRRMSAQNAALGRPKGLSAPARPLLAVRQWHVGRQQWQLAEDADTQLLVAVCVDAAWDANAAAFLAKALRDAFVTANRPQLLALARTAPTLPPPLSSSSSITSPTATPASGRTASSSAASITGASAVAPGGPGSASGGLSRPPSVFRAAPTGGPPELLTLPALKLLCRLAQAALGALAAGGLQPCWLFFAHVDSFM</sequence>
<protein>
    <submittedName>
        <fullName evidence="2">Uncharacterized protein</fullName>
    </submittedName>
</protein>
<keyword evidence="3" id="KW-1185">Reference proteome</keyword>
<feature type="compositionally biased region" description="Low complexity" evidence="1">
    <location>
        <begin position="197"/>
        <end position="216"/>
    </location>
</feature>
<organism evidence="2 3">
    <name type="scientific">Astrephomene gubernaculifera</name>
    <dbReference type="NCBI Taxonomy" id="47775"/>
    <lineage>
        <taxon>Eukaryota</taxon>
        <taxon>Viridiplantae</taxon>
        <taxon>Chlorophyta</taxon>
        <taxon>core chlorophytes</taxon>
        <taxon>Chlorophyceae</taxon>
        <taxon>CS clade</taxon>
        <taxon>Chlamydomonadales</taxon>
        <taxon>Astrephomenaceae</taxon>
        <taxon>Astrephomene</taxon>
    </lineage>
</organism>
<reference evidence="2 3" key="1">
    <citation type="journal article" date="2021" name="Sci. Rep.">
        <title>Genome sequencing of the multicellular alga Astrephomene provides insights into convergent evolution of germ-soma differentiation.</title>
        <authorList>
            <person name="Yamashita S."/>
            <person name="Yamamoto K."/>
            <person name="Matsuzaki R."/>
            <person name="Suzuki S."/>
            <person name="Yamaguchi H."/>
            <person name="Hirooka S."/>
            <person name="Minakuchi Y."/>
            <person name="Miyagishima S."/>
            <person name="Kawachi M."/>
            <person name="Toyoda A."/>
            <person name="Nozaki H."/>
        </authorList>
    </citation>
    <scope>NUCLEOTIDE SEQUENCE [LARGE SCALE GENOMIC DNA]</scope>
    <source>
        <strain evidence="2 3">NIES-4017</strain>
    </source>
</reference>
<name>A0AAD3DG43_9CHLO</name>
<feature type="region of interest" description="Disordered" evidence="1">
    <location>
        <begin position="48"/>
        <end position="69"/>
    </location>
</feature>
<gene>
    <name evidence="2" type="ORF">Agub_g230</name>
</gene>
<dbReference type="Proteomes" id="UP001054857">
    <property type="component" value="Unassembled WGS sequence"/>
</dbReference>
<dbReference type="EMBL" id="BMAR01000001">
    <property type="protein sequence ID" value="GFR39747.1"/>
    <property type="molecule type" value="Genomic_DNA"/>
</dbReference>
<accession>A0AAD3DG43</accession>
<feature type="compositionally biased region" description="Low complexity" evidence="1">
    <location>
        <begin position="238"/>
        <end position="251"/>
    </location>
</feature>
<dbReference type="AlphaFoldDB" id="A0AAD3DG43"/>
<feature type="non-terminal residue" evidence="2">
    <location>
        <position position="297"/>
    </location>
</feature>
<evidence type="ECO:0000256" key="1">
    <source>
        <dbReference type="SAM" id="MobiDB-lite"/>
    </source>
</evidence>
<proteinExistence type="predicted"/>
<feature type="region of interest" description="Disordered" evidence="1">
    <location>
        <begin position="192"/>
        <end position="216"/>
    </location>
</feature>